<dbReference type="CDD" id="cd00609">
    <property type="entry name" value="AAT_like"/>
    <property type="match status" value="1"/>
</dbReference>
<evidence type="ECO:0000256" key="3">
    <source>
        <dbReference type="ARBA" id="ARBA00007970"/>
    </source>
</evidence>
<dbReference type="AlphaFoldDB" id="A0AAU7ZQD1"/>
<dbReference type="PANTHER" id="PTHR43643:SF6">
    <property type="entry name" value="HISTIDINOL-PHOSPHATE AMINOTRANSFERASE"/>
    <property type="match status" value="1"/>
</dbReference>
<comment type="cofactor">
    <cofactor evidence="1 12">
        <name>pyridoxal 5'-phosphate</name>
        <dbReference type="ChEBI" id="CHEBI:597326"/>
    </cofactor>
</comment>
<keyword evidence="8 14" id="KW-0808">Transferase</keyword>
<dbReference type="InterPro" id="IPR004839">
    <property type="entry name" value="Aminotransferase_I/II_large"/>
</dbReference>
<reference evidence="14" key="2">
    <citation type="journal article" date="2024" name="Environ. Microbiol.">
        <title>Genome analysis and description of Tunturibacter gen. nov. expands the diversity of Terriglobia in tundra soils.</title>
        <authorList>
            <person name="Messyasz A."/>
            <person name="Mannisto M.K."/>
            <person name="Kerkhof L.J."/>
            <person name="Haggblom M.M."/>
        </authorList>
    </citation>
    <scope>NUCLEOTIDE SEQUENCE</scope>
    <source>
        <strain evidence="14">X5P6</strain>
    </source>
</reference>
<dbReference type="Pfam" id="PF00155">
    <property type="entry name" value="Aminotran_1_2"/>
    <property type="match status" value="1"/>
</dbReference>
<evidence type="ECO:0000256" key="8">
    <source>
        <dbReference type="ARBA" id="ARBA00022679"/>
    </source>
</evidence>
<keyword evidence="6 14" id="KW-0032">Aminotransferase</keyword>
<dbReference type="InterPro" id="IPR015421">
    <property type="entry name" value="PyrdxlP-dep_Trfase_major"/>
</dbReference>
<feature type="domain" description="Aminotransferase class I/classII large" evidence="13">
    <location>
        <begin position="34"/>
        <end position="355"/>
    </location>
</feature>
<dbReference type="InterPro" id="IPR015424">
    <property type="entry name" value="PyrdxlP-dep_Trfase"/>
</dbReference>
<comment type="similarity">
    <text evidence="3">Belongs to the class-II pyridoxal-phosphate-dependent aminotransferase family. Histidinol-phosphate aminotransferase subfamily.</text>
</comment>
<name>A0AAU7ZQD1_9BACT</name>
<dbReference type="EMBL" id="CP132942">
    <property type="protein sequence ID" value="XCB33134.1"/>
    <property type="molecule type" value="Genomic_DNA"/>
</dbReference>
<dbReference type="NCBIfam" id="TIGR01141">
    <property type="entry name" value="hisC"/>
    <property type="match status" value="1"/>
</dbReference>
<keyword evidence="7" id="KW-0028">Amino-acid biosynthesis</keyword>
<dbReference type="EC" id="2.6.1.9" evidence="5"/>
<evidence type="ECO:0000256" key="12">
    <source>
        <dbReference type="RuleBase" id="RU003693"/>
    </source>
</evidence>
<dbReference type="InterPro" id="IPR005861">
    <property type="entry name" value="HisP_aminotrans"/>
</dbReference>
<dbReference type="KEGG" id="tpsc:RBB77_22390"/>
<evidence type="ECO:0000256" key="9">
    <source>
        <dbReference type="ARBA" id="ARBA00022898"/>
    </source>
</evidence>
<dbReference type="SUPFAM" id="SSF53383">
    <property type="entry name" value="PLP-dependent transferases"/>
    <property type="match status" value="1"/>
</dbReference>
<comment type="subunit">
    <text evidence="4">Homodimer.</text>
</comment>
<dbReference type="Gene3D" id="3.40.640.10">
    <property type="entry name" value="Type I PLP-dependent aspartate aminotransferase-like (Major domain)"/>
    <property type="match status" value="1"/>
</dbReference>
<evidence type="ECO:0000256" key="10">
    <source>
        <dbReference type="ARBA" id="ARBA00023102"/>
    </source>
</evidence>
<gene>
    <name evidence="14" type="primary">hisC</name>
    <name evidence="14" type="ORF">RBB77_22390</name>
</gene>
<evidence type="ECO:0000259" key="13">
    <source>
        <dbReference type="Pfam" id="PF00155"/>
    </source>
</evidence>
<dbReference type="PANTHER" id="PTHR43643">
    <property type="entry name" value="HISTIDINOL-PHOSPHATE AMINOTRANSFERASE 2"/>
    <property type="match status" value="1"/>
</dbReference>
<dbReference type="GO" id="GO:0030170">
    <property type="term" value="F:pyridoxal phosphate binding"/>
    <property type="evidence" value="ECO:0007669"/>
    <property type="project" value="InterPro"/>
</dbReference>
<evidence type="ECO:0000256" key="11">
    <source>
        <dbReference type="ARBA" id="ARBA00047481"/>
    </source>
</evidence>
<dbReference type="InterPro" id="IPR050106">
    <property type="entry name" value="HistidinolP_aminotransfase"/>
</dbReference>
<comment type="pathway">
    <text evidence="2">Amino-acid biosynthesis; L-histidine biosynthesis; L-histidine from 5-phospho-alpha-D-ribose 1-diphosphate: step 7/9.</text>
</comment>
<dbReference type="InterPro" id="IPR001917">
    <property type="entry name" value="Aminotrans_II_pyridoxalP_BS"/>
</dbReference>
<dbReference type="Gene3D" id="3.90.1150.10">
    <property type="entry name" value="Aspartate Aminotransferase, domain 1"/>
    <property type="match status" value="1"/>
</dbReference>
<reference evidence="14" key="1">
    <citation type="submission" date="2023-08" db="EMBL/GenBank/DDBJ databases">
        <authorList>
            <person name="Messyasz A."/>
            <person name="Mannisto M.K."/>
            <person name="Kerkhof L.J."/>
            <person name="Haggblom M."/>
        </authorList>
    </citation>
    <scope>NUCLEOTIDE SEQUENCE</scope>
    <source>
        <strain evidence="14">X5P6</strain>
    </source>
</reference>
<proteinExistence type="inferred from homology"/>
<organism evidence="14">
    <name type="scientific">Tunturiibacter psychrotolerans</name>
    <dbReference type="NCBI Taxonomy" id="3069686"/>
    <lineage>
        <taxon>Bacteria</taxon>
        <taxon>Pseudomonadati</taxon>
        <taxon>Acidobacteriota</taxon>
        <taxon>Terriglobia</taxon>
        <taxon>Terriglobales</taxon>
        <taxon>Acidobacteriaceae</taxon>
        <taxon>Tunturiibacter</taxon>
    </lineage>
</organism>
<dbReference type="GO" id="GO:0000105">
    <property type="term" value="P:L-histidine biosynthetic process"/>
    <property type="evidence" value="ECO:0007669"/>
    <property type="project" value="UniProtKB-KW"/>
</dbReference>
<accession>A0AAU7ZQD1</accession>
<keyword evidence="9 12" id="KW-0663">Pyridoxal phosphate</keyword>
<evidence type="ECO:0000256" key="6">
    <source>
        <dbReference type="ARBA" id="ARBA00022576"/>
    </source>
</evidence>
<evidence type="ECO:0000256" key="1">
    <source>
        <dbReference type="ARBA" id="ARBA00001933"/>
    </source>
</evidence>
<dbReference type="InterPro" id="IPR015422">
    <property type="entry name" value="PyrdxlP-dep_Trfase_small"/>
</dbReference>
<evidence type="ECO:0000256" key="7">
    <source>
        <dbReference type="ARBA" id="ARBA00022605"/>
    </source>
</evidence>
<dbReference type="GO" id="GO:0004400">
    <property type="term" value="F:histidinol-phosphate transaminase activity"/>
    <property type="evidence" value="ECO:0007669"/>
    <property type="project" value="UniProtKB-EC"/>
</dbReference>
<comment type="catalytic activity">
    <reaction evidence="11">
        <text>L-histidinol phosphate + 2-oxoglutarate = 3-(imidazol-4-yl)-2-oxopropyl phosphate + L-glutamate</text>
        <dbReference type="Rhea" id="RHEA:23744"/>
        <dbReference type="ChEBI" id="CHEBI:16810"/>
        <dbReference type="ChEBI" id="CHEBI:29985"/>
        <dbReference type="ChEBI" id="CHEBI:57766"/>
        <dbReference type="ChEBI" id="CHEBI:57980"/>
        <dbReference type="EC" id="2.6.1.9"/>
    </reaction>
</comment>
<protein>
    <recommendedName>
        <fullName evidence="5">histidinol-phosphate transaminase</fullName>
        <ecNumber evidence="5">2.6.1.9</ecNumber>
    </recommendedName>
</protein>
<evidence type="ECO:0000256" key="4">
    <source>
        <dbReference type="ARBA" id="ARBA00011738"/>
    </source>
</evidence>
<evidence type="ECO:0000256" key="2">
    <source>
        <dbReference type="ARBA" id="ARBA00005011"/>
    </source>
</evidence>
<keyword evidence="10" id="KW-0368">Histidine biosynthesis</keyword>
<evidence type="ECO:0000313" key="14">
    <source>
        <dbReference type="EMBL" id="XCB33134.1"/>
    </source>
</evidence>
<dbReference type="RefSeq" id="WP_353063977.1">
    <property type="nucleotide sequence ID" value="NZ_CP132942.1"/>
</dbReference>
<sequence length="384" mass="42750">MSIATNPVTEVKSVRARKAVQEMPEYHPPLAGRDALRLDFNENTFAPSPRVMERLFAQTGERLTKYPEREPVERIVAAHFGLKPEEVLLTNGVDEAIHLMCVAFLEAEDEALIATPTFFMYDVSIQMMTPHLRKVQSDSTLGFPFERFMAAITERTKLIIVASPNNPTGAVVSRDHLLAIAATAPQAVLMVDEAYYHFDGESVMNDLATLPNVIVARTFSKAYGLASLRIGMLAGNAELLKYVRKVSSPYNVNGVALDCLSAAIEDETYLAWYVEQVRVGRERMMGGLAELGVPYFPSHANFVLMNIGPKHKELVQAMRARGVLLRDRSTDPGCDGFVRITIGVEEHVTRGLDALKICLDEIGWKSRREESAHDPIEDGVREFE</sequence>
<evidence type="ECO:0000256" key="5">
    <source>
        <dbReference type="ARBA" id="ARBA00012748"/>
    </source>
</evidence>
<dbReference type="PROSITE" id="PS00599">
    <property type="entry name" value="AA_TRANSFER_CLASS_2"/>
    <property type="match status" value="1"/>
</dbReference>